<feature type="domain" description="HTH tetR-type" evidence="4">
    <location>
        <begin position="22"/>
        <end position="82"/>
    </location>
</feature>
<name>A0A0F4TJI0_PSEFL</name>
<accession>A0A0F4TJI0</accession>
<dbReference type="InterPro" id="IPR050109">
    <property type="entry name" value="HTH-type_TetR-like_transc_reg"/>
</dbReference>
<dbReference type="InterPro" id="IPR001647">
    <property type="entry name" value="HTH_TetR"/>
</dbReference>
<dbReference type="PANTHER" id="PTHR30055:SF223">
    <property type="entry name" value="HTH-TYPE TRANSCRIPTIONAL REGULATOR UIDR"/>
    <property type="match status" value="1"/>
</dbReference>
<evidence type="ECO:0000313" key="6">
    <source>
        <dbReference type="Proteomes" id="UP000033500"/>
    </source>
</evidence>
<comment type="caution">
    <text evidence="5">The sequence shown here is derived from an EMBL/GenBank/DDBJ whole genome shotgun (WGS) entry which is preliminary data.</text>
</comment>
<protein>
    <submittedName>
        <fullName evidence="5">TetR family transcriptional regulator</fullName>
    </submittedName>
</protein>
<dbReference type="Pfam" id="PF00440">
    <property type="entry name" value="TetR_N"/>
    <property type="match status" value="1"/>
</dbReference>
<evidence type="ECO:0000259" key="4">
    <source>
        <dbReference type="PROSITE" id="PS50977"/>
    </source>
</evidence>
<dbReference type="GO" id="GO:0000976">
    <property type="term" value="F:transcription cis-regulatory region binding"/>
    <property type="evidence" value="ECO:0007669"/>
    <property type="project" value="TreeGrafter"/>
</dbReference>
<evidence type="ECO:0000313" key="5">
    <source>
        <dbReference type="EMBL" id="KJZ44611.1"/>
    </source>
</evidence>
<dbReference type="SUPFAM" id="SSF46689">
    <property type="entry name" value="Homeodomain-like"/>
    <property type="match status" value="1"/>
</dbReference>
<evidence type="ECO:0000256" key="2">
    <source>
        <dbReference type="PROSITE-ProRule" id="PRU00335"/>
    </source>
</evidence>
<dbReference type="Gene3D" id="1.10.357.10">
    <property type="entry name" value="Tetracycline Repressor, domain 2"/>
    <property type="match status" value="1"/>
</dbReference>
<evidence type="ECO:0000256" key="3">
    <source>
        <dbReference type="SAM" id="MobiDB-lite"/>
    </source>
</evidence>
<dbReference type="PATRIC" id="fig|294.131.peg.384"/>
<feature type="region of interest" description="Disordered" evidence="3">
    <location>
        <begin position="1"/>
        <end position="23"/>
    </location>
</feature>
<dbReference type="InterPro" id="IPR009057">
    <property type="entry name" value="Homeodomain-like_sf"/>
</dbReference>
<proteinExistence type="predicted"/>
<reference evidence="5 6" key="1">
    <citation type="submission" date="2015-03" db="EMBL/GenBank/DDBJ databases">
        <title>Comparative genomics of Pseudomonas insights into diversity of traits involved in vanlence and defense.</title>
        <authorList>
            <person name="Qin Y."/>
        </authorList>
    </citation>
    <scope>NUCLEOTIDE SEQUENCE [LARGE SCALE GENOMIC DNA]</scope>
    <source>
        <strain evidence="5 6">C3</strain>
    </source>
</reference>
<feature type="DNA-binding region" description="H-T-H motif" evidence="2">
    <location>
        <begin position="45"/>
        <end position="64"/>
    </location>
</feature>
<dbReference type="PRINTS" id="PR00455">
    <property type="entry name" value="HTHTETR"/>
</dbReference>
<dbReference type="RefSeq" id="WP_046046657.1">
    <property type="nucleotide sequence ID" value="NZ_LACD01000012.1"/>
</dbReference>
<gene>
    <name evidence="5" type="ORF">VC34_11635</name>
</gene>
<dbReference type="GO" id="GO:0003700">
    <property type="term" value="F:DNA-binding transcription factor activity"/>
    <property type="evidence" value="ECO:0007669"/>
    <property type="project" value="TreeGrafter"/>
</dbReference>
<dbReference type="PANTHER" id="PTHR30055">
    <property type="entry name" value="HTH-TYPE TRANSCRIPTIONAL REGULATOR RUTR"/>
    <property type="match status" value="1"/>
</dbReference>
<dbReference type="AlphaFoldDB" id="A0A0F4TJI0"/>
<feature type="compositionally biased region" description="Polar residues" evidence="3">
    <location>
        <begin position="1"/>
        <end position="13"/>
    </location>
</feature>
<keyword evidence="1 2" id="KW-0238">DNA-binding</keyword>
<dbReference type="PROSITE" id="PS50977">
    <property type="entry name" value="HTH_TETR_2"/>
    <property type="match status" value="1"/>
</dbReference>
<dbReference type="EMBL" id="LACD01000012">
    <property type="protein sequence ID" value="KJZ44611.1"/>
    <property type="molecule type" value="Genomic_DNA"/>
</dbReference>
<organism evidence="5 6">
    <name type="scientific">Pseudomonas fluorescens</name>
    <dbReference type="NCBI Taxonomy" id="294"/>
    <lineage>
        <taxon>Bacteria</taxon>
        <taxon>Pseudomonadati</taxon>
        <taxon>Pseudomonadota</taxon>
        <taxon>Gammaproteobacteria</taxon>
        <taxon>Pseudomonadales</taxon>
        <taxon>Pseudomonadaceae</taxon>
        <taxon>Pseudomonas</taxon>
    </lineage>
</organism>
<sequence>MSTTETIEQDSTPQPRRRMSREDRQRQLLDVAWQLVREEGTDALTLGRLAELAGITKPVVYDHFTTRPGLLAALYQDFDARQTALMDAALQSSDPTLPGTAKVIASSYVDCVLLQGNEIPGVIAALASSPELEKIKREYEAIFLNKCRAALAPFAGAGEIKAAGLRAMLGAAEALSHAAANGEVSAVQAQDELYETIIAMVERSAPGDAGNIAKTDAGQMDSTSGT</sequence>
<dbReference type="Proteomes" id="UP000033500">
    <property type="component" value="Unassembled WGS sequence"/>
</dbReference>
<evidence type="ECO:0000256" key="1">
    <source>
        <dbReference type="ARBA" id="ARBA00023125"/>
    </source>
</evidence>